<evidence type="ECO:0000313" key="2">
    <source>
        <dbReference type="Proteomes" id="UP000003438"/>
    </source>
</evidence>
<name>D1PKP9_9FIRM</name>
<dbReference type="InterPro" id="IPR013324">
    <property type="entry name" value="RNA_pol_sigma_r3/r4-like"/>
</dbReference>
<dbReference type="Gene3D" id="1.10.10.60">
    <property type="entry name" value="Homeodomain-like"/>
    <property type="match status" value="1"/>
</dbReference>
<accession>D1PKP9</accession>
<dbReference type="SUPFAM" id="SSF88659">
    <property type="entry name" value="Sigma3 and sigma4 domains of RNA polymerase sigma factors"/>
    <property type="match status" value="1"/>
</dbReference>
<keyword evidence="2" id="KW-1185">Reference proteome</keyword>
<organism evidence="1 2">
    <name type="scientific">Subdoligranulum variabile DSM 15176</name>
    <dbReference type="NCBI Taxonomy" id="411471"/>
    <lineage>
        <taxon>Bacteria</taxon>
        <taxon>Bacillati</taxon>
        <taxon>Bacillota</taxon>
        <taxon>Clostridia</taxon>
        <taxon>Eubacteriales</taxon>
        <taxon>Oscillospiraceae</taxon>
        <taxon>Subdoligranulum</taxon>
    </lineage>
</organism>
<evidence type="ECO:0008006" key="3">
    <source>
        <dbReference type="Google" id="ProtNLM"/>
    </source>
</evidence>
<dbReference type="STRING" id="411471.SUBVAR_04926"/>
<dbReference type="AlphaFoldDB" id="D1PKP9"/>
<gene>
    <name evidence="1" type="ORF">SUBVAR_04926</name>
</gene>
<evidence type="ECO:0000313" key="1">
    <source>
        <dbReference type="EMBL" id="EFB76557.1"/>
    </source>
</evidence>
<dbReference type="EMBL" id="ACBY02000020">
    <property type="protein sequence ID" value="EFB76557.1"/>
    <property type="molecule type" value="Genomic_DNA"/>
</dbReference>
<protein>
    <recommendedName>
        <fullName evidence="3">Transposase IS30-like HTH domain-containing protein</fullName>
    </recommendedName>
</protein>
<dbReference type="eggNOG" id="ENOG50314EU">
    <property type="taxonomic scope" value="Bacteria"/>
</dbReference>
<dbReference type="Proteomes" id="UP000003438">
    <property type="component" value="Unassembled WGS sequence"/>
</dbReference>
<sequence length="111" mass="13195">MELPQEAFAMPRKYSHIQDHEKEILELREQGMTLREIGEKLGVSYKATRECTTRYNRRQRKLAAGVIPKPKGRPRKAEPDKSSIEYYKAEIERLKMENELLRDFLQSTERE</sequence>
<reference evidence="1" key="1">
    <citation type="submission" date="2009-12" db="EMBL/GenBank/DDBJ databases">
        <authorList>
            <person name="Weinstock G."/>
            <person name="Sodergren E."/>
            <person name="Clifton S."/>
            <person name="Fulton L."/>
            <person name="Fulton B."/>
            <person name="Courtney L."/>
            <person name="Fronick C."/>
            <person name="Harrison M."/>
            <person name="Strong C."/>
            <person name="Farmer C."/>
            <person name="Delahaunty K."/>
            <person name="Markovic C."/>
            <person name="Hall O."/>
            <person name="Minx P."/>
            <person name="Tomlinson C."/>
            <person name="Mitreva M."/>
            <person name="Nelson J."/>
            <person name="Hou S."/>
            <person name="Wollam A."/>
            <person name="Pepin K.H."/>
            <person name="Johnson M."/>
            <person name="Bhonagiri V."/>
            <person name="Nash W.E."/>
            <person name="Warren W."/>
            <person name="Chinwalla A."/>
            <person name="Mardis E.R."/>
            <person name="Wilson R.K."/>
        </authorList>
    </citation>
    <scope>NUCLEOTIDE SEQUENCE [LARGE SCALE GENOMIC DNA]</scope>
    <source>
        <strain evidence="1">DSM 15176</strain>
    </source>
</reference>
<dbReference type="HOGENOM" id="CLU_177862_0_0_9"/>
<comment type="caution">
    <text evidence="1">The sequence shown here is derived from an EMBL/GenBank/DDBJ whole genome shotgun (WGS) entry which is preliminary data.</text>
</comment>
<proteinExistence type="predicted"/>